<organism evidence="1 2">
    <name type="scientific">Cognatiluteimonas weifangensis</name>
    <dbReference type="NCBI Taxonomy" id="2303539"/>
    <lineage>
        <taxon>Bacteria</taxon>
        <taxon>Pseudomonadati</taxon>
        <taxon>Pseudomonadota</taxon>
        <taxon>Gammaproteobacteria</taxon>
        <taxon>Lysobacterales</taxon>
        <taxon>Lysobacteraceae</taxon>
        <taxon>Cognatiluteimonas</taxon>
    </lineage>
</organism>
<dbReference type="AlphaFoldDB" id="A0A372DIX2"/>
<evidence type="ECO:0000313" key="1">
    <source>
        <dbReference type="EMBL" id="RFP59541.1"/>
    </source>
</evidence>
<protein>
    <recommendedName>
        <fullName evidence="3">Beta-barrel assembly machine subunit BamC</fullName>
    </recommendedName>
</protein>
<sequence length="169" mass="17309">MPQPHVLRPLVLAIVVVAVAGTAGCHWFKQDSPYQQSAESRPLEVPPDLDLPNTQGAMQVPGDAPQSVTRSSLGPSVAAAATGFTVAGERDEVFARVGDALTAQAGVVIASKAQLLGTYDVSYEGANFLVRVTKVDAGVYVSAVDPRGMSASAEAPVKLIAALKAALGG</sequence>
<gene>
    <name evidence="1" type="ORF">D0Y53_10440</name>
</gene>
<accession>A0A372DIX2</accession>
<proteinExistence type="predicted"/>
<dbReference type="RefSeq" id="WP_117203216.1">
    <property type="nucleotide sequence ID" value="NZ_JBHTBK010000019.1"/>
</dbReference>
<evidence type="ECO:0008006" key="3">
    <source>
        <dbReference type="Google" id="ProtNLM"/>
    </source>
</evidence>
<dbReference type="EMBL" id="QVPD01000011">
    <property type="protein sequence ID" value="RFP59541.1"/>
    <property type="molecule type" value="Genomic_DNA"/>
</dbReference>
<reference evidence="1 2" key="1">
    <citation type="submission" date="2018-08" db="EMBL/GenBank/DDBJ databases">
        <title>Lysobacter weifangensis sp. nov., a new member of the family 'Xanthomonadaceae', isolated from soil in a farmland.</title>
        <authorList>
            <person name="Zhao H."/>
        </authorList>
    </citation>
    <scope>NUCLEOTIDE SEQUENCE [LARGE SCALE GENOMIC DNA]</scope>
    <source>
        <strain evidence="1 2">WF-2</strain>
    </source>
</reference>
<dbReference type="OrthoDB" id="5966071at2"/>
<comment type="caution">
    <text evidence="1">The sequence shown here is derived from an EMBL/GenBank/DDBJ whole genome shotgun (WGS) entry which is preliminary data.</text>
</comment>
<evidence type="ECO:0000313" key="2">
    <source>
        <dbReference type="Proteomes" id="UP000262917"/>
    </source>
</evidence>
<name>A0A372DIX2_9GAMM</name>
<keyword evidence="2" id="KW-1185">Reference proteome</keyword>
<dbReference type="Proteomes" id="UP000262917">
    <property type="component" value="Unassembled WGS sequence"/>
</dbReference>